<proteinExistence type="inferred from homology"/>
<dbReference type="AlphaFoldDB" id="A0A3B1BKE6"/>
<evidence type="ECO:0000256" key="4">
    <source>
        <dbReference type="ARBA" id="ARBA00022795"/>
    </source>
</evidence>
<organism evidence="9">
    <name type="scientific">hydrothermal vent metagenome</name>
    <dbReference type="NCBI Taxonomy" id="652676"/>
    <lineage>
        <taxon>unclassified sequences</taxon>
        <taxon>metagenomes</taxon>
        <taxon>ecological metagenomes</taxon>
    </lineage>
</organism>
<evidence type="ECO:0000256" key="7">
    <source>
        <dbReference type="SAM" id="MobiDB-lite"/>
    </source>
</evidence>
<gene>
    <name evidence="9" type="ORF">MNBD_GAMMA24-244</name>
</gene>
<dbReference type="SUPFAM" id="SSF101498">
    <property type="entry name" value="Anti-sigma factor FlgM"/>
    <property type="match status" value="1"/>
</dbReference>
<comment type="similarity">
    <text evidence="1">Belongs to the FlgM family.</text>
</comment>
<dbReference type="InterPro" id="IPR031316">
    <property type="entry name" value="FlgM_C"/>
</dbReference>
<evidence type="ECO:0000256" key="5">
    <source>
        <dbReference type="ARBA" id="ARBA00023015"/>
    </source>
</evidence>
<feature type="domain" description="Anti-sigma-28 factor FlgM C-terminal" evidence="8">
    <location>
        <begin position="45"/>
        <end position="99"/>
    </location>
</feature>
<feature type="compositionally biased region" description="Polar residues" evidence="7">
    <location>
        <begin position="1"/>
        <end position="21"/>
    </location>
</feature>
<protein>
    <recommendedName>
        <fullName evidence="2">Negative regulator of flagellin synthesis</fullName>
    </recommendedName>
</protein>
<accession>A0A3B1BKE6</accession>
<dbReference type="EMBL" id="UOFZ01000055">
    <property type="protein sequence ID" value="VAX12603.1"/>
    <property type="molecule type" value="Genomic_DNA"/>
</dbReference>
<dbReference type="GO" id="GO:0044781">
    <property type="term" value="P:bacterial-type flagellum organization"/>
    <property type="evidence" value="ECO:0007669"/>
    <property type="project" value="UniProtKB-KW"/>
</dbReference>
<evidence type="ECO:0000256" key="2">
    <source>
        <dbReference type="ARBA" id="ARBA00017823"/>
    </source>
</evidence>
<dbReference type="GO" id="GO:0045892">
    <property type="term" value="P:negative regulation of DNA-templated transcription"/>
    <property type="evidence" value="ECO:0007669"/>
    <property type="project" value="InterPro"/>
</dbReference>
<dbReference type="InterPro" id="IPR035890">
    <property type="entry name" value="Anti-sigma-28_factor_FlgM_sf"/>
</dbReference>
<evidence type="ECO:0000256" key="6">
    <source>
        <dbReference type="ARBA" id="ARBA00023163"/>
    </source>
</evidence>
<dbReference type="InterPro" id="IPR007412">
    <property type="entry name" value="FlgM"/>
</dbReference>
<reference evidence="9" key="1">
    <citation type="submission" date="2018-06" db="EMBL/GenBank/DDBJ databases">
        <authorList>
            <person name="Zhirakovskaya E."/>
        </authorList>
    </citation>
    <scope>NUCLEOTIDE SEQUENCE</scope>
</reference>
<name>A0A3B1BKE6_9ZZZZ</name>
<keyword evidence="5" id="KW-0805">Transcription regulation</keyword>
<feature type="region of interest" description="Disordered" evidence="7">
    <location>
        <begin position="1"/>
        <end position="50"/>
    </location>
</feature>
<keyword evidence="4" id="KW-1005">Bacterial flagellum biogenesis</keyword>
<dbReference type="Pfam" id="PF04316">
    <property type="entry name" value="FlgM"/>
    <property type="match status" value="1"/>
</dbReference>
<feature type="compositionally biased region" description="Polar residues" evidence="7">
    <location>
        <begin position="30"/>
        <end position="39"/>
    </location>
</feature>
<evidence type="ECO:0000256" key="1">
    <source>
        <dbReference type="ARBA" id="ARBA00005322"/>
    </source>
</evidence>
<evidence type="ECO:0000256" key="3">
    <source>
        <dbReference type="ARBA" id="ARBA00022491"/>
    </source>
</evidence>
<sequence length="106" mass="11568">MANDITSIHSSRLQQSGSRTSQRLDEADSKGTSSNTSRLPSDGADKVSLTSTAARLKDIEQRLASQTPVDHNRVKQVKSAISNGEYNVDADRVANKMINFEHSLHS</sequence>
<keyword evidence="6" id="KW-0804">Transcription</keyword>
<dbReference type="NCBIfam" id="TIGR03824">
    <property type="entry name" value="FlgM_jcvi"/>
    <property type="match status" value="1"/>
</dbReference>
<keyword evidence="3" id="KW-0678">Repressor</keyword>
<evidence type="ECO:0000313" key="9">
    <source>
        <dbReference type="EMBL" id="VAX12603.1"/>
    </source>
</evidence>
<evidence type="ECO:0000259" key="8">
    <source>
        <dbReference type="Pfam" id="PF04316"/>
    </source>
</evidence>